<dbReference type="GO" id="GO:0016491">
    <property type="term" value="F:oxidoreductase activity"/>
    <property type="evidence" value="ECO:0007669"/>
    <property type="project" value="InterPro"/>
</dbReference>
<reference evidence="3 4" key="1">
    <citation type="submission" date="2018-03" db="EMBL/GenBank/DDBJ databases">
        <title>Genomic Encyclopedia of Archaeal and Bacterial Type Strains, Phase II (KMG-II): from individual species to whole genera.</title>
        <authorList>
            <person name="Goeker M."/>
        </authorList>
    </citation>
    <scope>NUCLEOTIDE SEQUENCE [LARGE SCALE GENOMIC DNA]</scope>
    <source>
        <strain evidence="3 4">DSM 100346</strain>
    </source>
</reference>
<protein>
    <submittedName>
        <fullName evidence="3">NADPH:quinone reductase-like Zn-dependent oxidoreductase</fullName>
    </submittedName>
</protein>
<evidence type="ECO:0000313" key="4">
    <source>
        <dbReference type="Proteomes" id="UP000245880"/>
    </source>
</evidence>
<dbReference type="Pfam" id="PF13602">
    <property type="entry name" value="ADH_zinc_N_2"/>
    <property type="match status" value="1"/>
</dbReference>
<accession>A0A316AKS3</accession>
<keyword evidence="1" id="KW-0521">NADP</keyword>
<dbReference type="InterPro" id="IPR011032">
    <property type="entry name" value="GroES-like_sf"/>
</dbReference>
<evidence type="ECO:0000256" key="1">
    <source>
        <dbReference type="ARBA" id="ARBA00022857"/>
    </source>
</evidence>
<dbReference type="Pfam" id="PF08240">
    <property type="entry name" value="ADH_N"/>
    <property type="match status" value="1"/>
</dbReference>
<dbReference type="InterPro" id="IPR051603">
    <property type="entry name" value="Zinc-ADH_QOR/CCCR"/>
</dbReference>
<sequence length="308" mass="33141">MKAIQIKQYGDNSVLEQVDIAIPKAQPHQVVVQIKASSVNPVDYKIRSGFLAGQLTKTFPFTLGWEGAGIVTEVGEAVTLYKPGDEVMLMPNFMQGGTYAAYVAVNENEVTPKPKSISFTDASIIPFSLGTAYTALVEDAAIKNGQKILIHGAGGAVGQMAVQIAKNSGLSVIGTATGENLQELLALGIDQVIDYTKADFSSVLHDLDVVLDLVGGETLAKSYSIVKKGGVIVSTTQPPNPSALEKYGLTGKMTLTRMEPNKFSEVIGWLEQGKIKVKKPWIYDLSRAQEALSMVESRKAKSKIVFEF</sequence>
<name>A0A316AKS3_9BACT</name>
<dbReference type="AlphaFoldDB" id="A0A316AKS3"/>
<evidence type="ECO:0000313" key="3">
    <source>
        <dbReference type="EMBL" id="PWJ57839.1"/>
    </source>
</evidence>
<dbReference type="SUPFAM" id="SSF51735">
    <property type="entry name" value="NAD(P)-binding Rossmann-fold domains"/>
    <property type="match status" value="1"/>
</dbReference>
<dbReference type="SMART" id="SM00829">
    <property type="entry name" value="PKS_ER"/>
    <property type="match status" value="1"/>
</dbReference>
<dbReference type="RefSeq" id="WP_109674471.1">
    <property type="nucleotide sequence ID" value="NZ_QGDT01000005.1"/>
</dbReference>
<gene>
    <name evidence="3" type="ORF">CLV98_10519</name>
</gene>
<dbReference type="Proteomes" id="UP000245880">
    <property type="component" value="Unassembled WGS sequence"/>
</dbReference>
<dbReference type="InterPro" id="IPR020843">
    <property type="entry name" value="ER"/>
</dbReference>
<dbReference type="Gene3D" id="3.40.50.720">
    <property type="entry name" value="NAD(P)-binding Rossmann-like Domain"/>
    <property type="match status" value="1"/>
</dbReference>
<dbReference type="PANTHER" id="PTHR44154:SF1">
    <property type="entry name" value="QUINONE OXIDOREDUCTASE"/>
    <property type="match status" value="1"/>
</dbReference>
<dbReference type="SUPFAM" id="SSF50129">
    <property type="entry name" value="GroES-like"/>
    <property type="match status" value="1"/>
</dbReference>
<feature type="domain" description="Enoyl reductase (ER)" evidence="2">
    <location>
        <begin position="10"/>
        <end position="306"/>
    </location>
</feature>
<organism evidence="3 4">
    <name type="scientific">Dyadobacter jejuensis</name>
    <dbReference type="NCBI Taxonomy" id="1082580"/>
    <lineage>
        <taxon>Bacteria</taxon>
        <taxon>Pseudomonadati</taxon>
        <taxon>Bacteroidota</taxon>
        <taxon>Cytophagia</taxon>
        <taxon>Cytophagales</taxon>
        <taxon>Spirosomataceae</taxon>
        <taxon>Dyadobacter</taxon>
    </lineage>
</organism>
<comment type="caution">
    <text evidence="3">The sequence shown here is derived from an EMBL/GenBank/DDBJ whole genome shotgun (WGS) entry which is preliminary data.</text>
</comment>
<dbReference type="PANTHER" id="PTHR44154">
    <property type="entry name" value="QUINONE OXIDOREDUCTASE"/>
    <property type="match status" value="1"/>
</dbReference>
<dbReference type="CDD" id="cd05289">
    <property type="entry name" value="MDR_like_2"/>
    <property type="match status" value="1"/>
</dbReference>
<dbReference type="EMBL" id="QGDT01000005">
    <property type="protein sequence ID" value="PWJ57839.1"/>
    <property type="molecule type" value="Genomic_DNA"/>
</dbReference>
<dbReference type="OrthoDB" id="648910at2"/>
<keyword evidence="4" id="KW-1185">Reference proteome</keyword>
<proteinExistence type="predicted"/>
<dbReference type="InterPro" id="IPR013154">
    <property type="entry name" value="ADH-like_N"/>
</dbReference>
<dbReference type="InterPro" id="IPR036291">
    <property type="entry name" value="NAD(P)-bd_dom_sf"/>
</dbReference>
<evidence type="ECO:0000259" key="2">
    <source>
        <dbReference type="SMART" id="SM00829"/>
    </source>
</evidence>
<dbReference type="Gene3D" id="3.90.180.10">
    <property type="entry name" value="Medium-chain alcohol dehydrogenases, catalytic domain"/>
    <property type="match status" value="1"/>
</dbReference>